<dbReference type="RefSeq" id="WP_092884342.1">
    <property type="nucleotide sequence ID" value="NZ_FOOI01000009.1"/>
</dbReference>
<evidence type="ECO:0000313" key="5">
    <source>
        <dbReference type="Proteomes" id="UP000533017"/>
    </source>
</evidence>
<feature type="domain" description="Pyridoxamine 5'-phosphate oxidase N-terminal" evidence="1">
    <location>
        <begin position="20"/>
        <end position="102"/>
    </location>
</feature>
<dbReference type="Proteomes" id="UP000533017">
    <property type="component" value="Unassembled WGS sequence"/>
</dbReference>
<evidence type="ECO:0000313" key="2">
    <source>
        <dbReference type="EMBL" id="NYH83332.1"/>
    </source>
</evidence>
<dbReference type="SUPFAM" id="SSF50475">
    <property type="entry name" value="FMN-binding split barrel"/>
    <property type="match status" value="1"/>
</dbReference>
<reference evidence="3 4" key="1">
    <citation type="submission" date="2016-10" db="EMBL/GenBank/DDBJ databases">
        <authorList>
            <person name="de Groot N.N."/>
        </authorList>
    </citation>
    <scope>NUCLEOTIDE SEQUENCE [LARGE SCALE GENOMIC DNA]</scope>
    <source>
        <strain evidence="3 4">CPCC 202808</strain>
    </source>
</reference>
<dbReference type="EMBL" id="FOOI01000009">
    <property type="protein sequence ID" value="SFG88492.1"/>
    <property type="molecule type" value="Genomic_DNA"/>
</dbReference>
<organism evidence="3 4">
    <name type="scientific">Actinopolymorpha cephalotaxi</name>
    <dbReference type="NCBI Taxonomy" id="504797"/>
    <lineage>
        <taxon>Bacteria</taxon>
        <taxon>Bacillati</taxon>
        <taxon>Actinomycetota</taxon>
        <taxon>Actinomycetes</taxon>
        <taxon>Propionibacteriales</taxon>
        <taxon>Actinopolymorphaceae</taxon>
        <taxon>Actinopolymorpha</taxon>
    </lineage>
</organism>
<dbReference type="OrthoDB" id="156845at2"/>
<dbReference type="InterPro" id="IPR012349">
    <property type="entry name" value="Split_barrel_FMN-bd"/>
</dbReference>
<evidence type="ECO:0000313" key="4">
    <source>
        <dbReference type="Proteomes" id="UP000199052"/>
    </source>
</evidence>
<sequence>MQPNEITEILNHPTSRELLARDLTRLAYVAKDGTPRNVPIAFTWNGTHIVMCTSKNAPKLPSLRHSPAVALTIDTEVHPPKILLIRGRAELDVVDGIPEEYLQMNGSYQMTAEQRVEWEAEVRSLYDGMVRIVVTPTWAKLIDFETTLPSAVEELVRERAERQNA</sequence>
<keyword evidence="5" id="KW-1185">Reference proteome</keyword>
<dbReference type="EMBL" id="JACBZA010000001">
    <property type="protein sequence ID" value="NYH83332.1"/>
    <property type="molecule type" value="Genomic_DNA"/>
</dbReference>
<name>A0A1I2VH27_9ACTN</name>
<dbReference type="AlphaFoldDB" id="A0A1I2VH27"/>
<gene>
    <name evidence="2" type="ORF">FHR37_002183</name>
    <name evidence="3" type="ORF">SAMN05421678_109175</name>
</gene>
<accession>A0A1I2VH27</accession>
<evidence type="ECO:0000259" key="1">
    <source>
        <dbReference type="Pfam" id="PF01243"/>
    </source>
</evidence>
<proteinExistence type="predicted"/>
<dbReference type="Pfam" id="PF01243">
    <property type="entry name" value="PNPOx_N"/>
    <property type="match status" value="1"/>
</dbReference>
<dbReference type="Proteomes" id="UP000199052">
    <property type="component" value="Unassembled WGS sequence"/>
</dbReference>
<dbReference type="Gene3D" id="2.30.110.10">
    <property type="entry name" value="Electron Transport, Fmn-binding Protein, Chain A"/>
    <property type="match status" value="1"/>
</dbReference>
<dbReference type="InterPro" id="IPR011576">
    <property type="entry name" value="Pyridox_Oxase_N"/>
</dbReference>
<evidence type="ECO:0000313" key="3">
    <source>
        <dbReference type="EMBL" id="SFG88492.1"/>
    </source>
</evidence>
<protein>
    <submittedName>
        <fullName evidence="3">Pyridoxamine 5'-phosphate oxidase</fullName>
    </submittedName>
</protein>
<reference evidence="2 5" key="2">
    <citation type="submission" date="2020-07" db="EMBL/GenBank/DDBJ databases">
        <title>Sequencing the genomes of 1000 actinobacteria strains.</title>
        <authorList>
            <person name="Klenk H.-P."/>
        </authorList>
    </citation>
    <scope>NUCLEOTIDE SEQUENCE [LARGE SCALE GENOMIC DNA]</scope>
    <source>
        <strain evidence="2 5">DSM 45117</strain>
    </source>
</reference>
<dbReference type="STRING" id="504797.SAMN05421678_109175"/>